<gene>
    <name evidence="1" type="ORF">ACCO45_002767</name>
</gene>
<sequence length="320" mass="36080">MSSTPLLSSGGLPGAIQDHARRPSHVSVLEPSLTCLQPVFLRACHSPWKFIAQNHLVILRALTLAYLVATSAMIGHYKINVEVSETTKFKHLFSFTMICHALVFVYHLITWAWTFTHLYHPDRHAVRGGVESVIIKVMSLPHNMGSLRKQFYFTLFYSDGHRLFLHELGHLLVHHPRPRGGRRRRHGRGRVSDLFGEGWFKAFVLITLHAINPCIMAIEILFFNSIKRPFALGSHFVGLMAMCGLYLGWAAIGKALTGEFPFFWLDEEEVGSKEAVTTYCVGFVFLSQILYILMQGFIYIREGLTKSIQGAEGSNGALHS</sequence>
<evidence type="ECO:0000313" key="1">
    <source>
        <dbReference type="EMBL" id="KAL3961244.1"/>
    </source>
</evidence>
<name>A0ACC4E0C7_PURLI</name>
<keyword evidence="2" id="KW-1185">Reference proteome</keyword>
<organism evidence="1 2">
    <name type="scientific">Purpureocillium lilacinum</name>
    <name type="common">Paecilomyces lilacinus</name>
    <dbReference type="NCBI Taxonomy" id="33203"/>
    <lineage>
        <taxon>Eukaryota</taxon>
        <taxon>Fungi</taxon>
        <taxon>Dikarya</taxon>
        <taxon>Ascomycota</taxon>
        <taxon>Pezizomycotina</taxon>
        <taxon>Sordariomycetes</taxon>
        <taxon>Hypocreomycetidae</taxon>
        <taxon>Hypocreales</taxon>
        <taxon>Ophiocordycipitaceae</taxon>
        <taxon>Purpureocillium</taxon>
    </lineage>
</organism>
<dbReference type="Proteomes" id="UP001638806">
    <property type="component" value="Unassembled WGS sequence"/>
</dbReference>
<protein>
    <submittedName>
        <fullName evidence="1">Uncharacterized protein</fullName>
    </submittedName>
</protein>
<evidence type="ECO:0000313" key="2">
    <source>
        <dbReference type="Proteomes" id="UP001638806"/>
    </source>
</evidence>
<reference evidence="1" key="1">
    <citation type="submission" date="2024-12" db="EMBL/GenBank/DDBJ databases">
        <title>Comparative genomics and development of molecular markers within Purpureocillium lilacinum and among Purpureocillium species.</title>
        <authorList>
            <person name="Yeh Z.-Y."/>
            <person name="Ni N.-T."/>
            <person name="Lo P.-H."/>
            <person name="Mushyakhwo K."/>
            <person name="Lin C.-F."/>
            <person name="Nai Y.-S."/>
        </authorList>
    </citation>
    <scope>NUCLEOTIDE SEQUENCE</scope>
    <source>
        <strain evidence="1">NCHU-NPUST-175</strain>
    </source>
</reference>
<proteinExistence type="predicted"/>
<dbReference type="EMBL" id="JBGNUJ010000003">
    <property type="protein sequence ID" value="KAL3961244.1"/>
    <property type="molecule type" value="Genomic_DNA"/>
</dbReference>
<accession>A0ACC4E0C7</accession>
<comment type="caution">
    <text evidence="1">The sequence shown here is derived from an EMBL/GenBank/DDBJ whole genome shotgun (WGS) entry which is preliminary data.</text>
</comment>